<dbReference type="InterPro" id="IPR052376">
    <property type="entry name" value="Oxidative_Scav/Glycosyltrans"/>
</dbReference>
<feature type="domain" description="C4-type zinc ribbon" evidence="2">
    <location>
        <begin position="202"/>
        <end position="235"/>
    </location>
</feature>
<dbReference type="Gene3D" id="1.10.287.1490">
    <property type="match status" value="1"/>
</dbReference>
<dbReference type="PANTHER" id="PTHR39082">
    <property type="entry name" value="PHOSPHOLIPASE C-BETA-2-RELATED"/>
    <property type="match status" value="1"/>
</dbReference>
<evidence type="ECO:0000256" key="1">
    <source>
        <dbReference type="SAM" id="Coils"/>
    </source>
</evidence>
<reference evidence="3 4" key="1">
    <citation type="journal article" date="2012" name="Extremophiles">
        <title>Thermotomaculum hydrothermale gen. nov., sp. nov., a novel heterotrophic thermophile within the phylum Acidobacteria from a deep-sea hydrothermal vent chimney in the Southern Okinawa Trough.</title>
        <authorList>
            <person name="Izumi H."/>
            <person name="Nunoura T."/>
            <person name="Miyazaki M."/>
            <person name="Mino S."/>
            <person name="Toki T."/>
            <person name="Takai K."/>
            <person name="Sako Y."/>
            <person name="Sawabe T."/>
            <person name="Nakagawa S."/>
        </authorList>
    </citation>
    <scope>NUCLEOTIDE SEQUENCE [LARGE SCALE GENOMIC DNA]</scope>
    <source>
        <strain evidence="3 4">AC55</strain>
    </source>
</reference>
<proteinExistence type="predicted"/>
<dbReference type="AlphaFoldDB" id="A0A7R6PKN9"/>
<dbReference type="InterPro" id="IPR003743">
    <property type="entry name" value="Zf-RING_7"/>
</dbReference>
<dbReference type="EMBL" id="AP017470">
    <property type="protein sequence ID" value="BBB31912.1"/>
    <property type="molecule type" value="Genomic_DNA"/>
</dbReference>
<keyword evidence="4" id="KW-1185">Reference proteome</keyword>
<accession>A0A7R6PKN9</accession>
<evidence type="ECO:0000313" key="4">
    <source>
        <dbReference type="Proteomes" id="UP000595564"/>
    </source>
</evidence>
<feature type="coiled-coil region" evidence="1">
    <location>
        <begin position="36"/>
        <end position="174"/>
    </location>
</feature>
<dbReference type="Pfam" id="PF02591">
    <property type="entry name" value="Zn_ribbon_9"/>
    <property type="match status" value="1"/>
</dbReference>
<evidence type="ECO:0000313" key="3">
    <source>
        <dbReference type="EMBL" id="BBB31912.1"/>
    </source>
</evidence>
<organism evidence="3 4">
    <name type="scientific">Thermotomaculum hydrothermale</name>
    <dbReference type="NCBI Taxonomy" id="981385"/>
    <lineage>
        <taxon>Bacteria</taxon>
        <taxon>Pseudomonadati</taxon>
        <taxon>Acidobacteriota</taxon>
        <taxon>Holophagae</taxon>
        <taxon>Thermotomaculales</taxon>
        <taxon>Thermotomaculaceae</taxon>
        <taxon>Thermotomaculum</taxon>
    </lineage>
</organism>
<keyword evidence="1" id="KW-0175">Coiled coil</keyword>
<protein>
    <recommendedName>
        <fullName evidence="2">C4-type zinc ribbon domain-containing protein</fullName>
    </recommendedName>
</protein>
<gene>
    <name evidence="3" type="ORF">TTHT_0291</name>
</gene>
<sequence>MEGTLRTILSKLWDYQAAILEIARLNKALKTYPESIRTLETEIKTIEKKLTKTKTELDENKDTQKKREEYLEMCKTNLEKYESDLMEVTNQKDYSAVLNEIDYAKKEIHNTEEELIKLFEEIEKNEKLIDEFTQVLSTKKEELDKALEDFKATNQEQIKRRDELLEVKKKLESEIPLKYLKVFYNIAKKRNGIGVATIENETCSACHMKIRPQKINEIKKHPDSLYYCENCQRILVLIPEDDNSE</sequence>
<dbReference type="KEGG" id="thyd:TTHT_0291"/>
<evidence type="ECO:0000259" key="2">
    <source>
        <dbReference type="Pfam" id="PF02591"/>
    </source>
</evidence>
<dbReference type="Proteomes" id="UP000595564">
    <property type="component" value="Chromosome"/>
</dbReference>
<name>A0A7R6PKN9_9BACT</name>
<dbReference type="PANTHER" id="PTHR39082:SF1">
    <property type="entry name" value="SCAVENGER RECEPTOR CLASS A MEMBER 3"/>
    <property type="match status" value="1"/>
</dbReference>